<dbReference type="EMBL" id="GL433852">
    <property type="protein sequence ID" value="EFN53145.1"/>
    <property type="molecule type" value="Genomic_DNA"/>
</dbReference>
<feature type="transmembrane region" description="Helical" evidence="9">
    <location>
        <begin position="459"/>
        <end position="476"/>
    </location>
</feature>
<feature type="coiled-coil region" evidence="10">
    <location>
        <begin position="389"/>
        <end position="427"/>
    </location>
</feature>
<protein>
    <recommendedName>
        <fullName evidence="15">Calnexin</fullName>
    </recommendedName>
</protein>
<dbReference type="InterPro" id="IPR001580">
    <property type="entry name" value="Calret/calnex"/>
</dbReference>
<keyword evidence="6 9" id="KW-0472">Membrane</keyword>
<dbReference type="GO" id="GO:0005509">
    <property type="term" value="F:calcium ion binding"/>
    <property type="evidence" value="ECO:0007669"/>
    <property type="project" value="InterPro"/>
</dbReference>
<evidence type="ECO:0000256" key="5">
    <source>
        <dbReference type="ARBA" id="ARBA00022989"/>
    </source>
</evidence>
<dbReference type="RefSeq" id="XP_005845247.1">
    <property type="nucleotide sequence ID" value="XM_005845185.1"/>
</dbReference>
<organism evidence="14">
    <name type="scientific">Chlorella variabilis</name>
    <name type="common">Green alga</name>
    <dbReference type="NCBI Taxonomy" id="554065"/>
    <lineage>
        <taxon>Eukaryota</taxon>
        <taxon>Viridiplantae</taxon>
        <taxon>Chlorophyta</taxon>
        <taxon>core chlorophytes</taxon>
        <taxon>Trebouxiophyceae</taxon>
        <taxon>Chlorellales</taxon>
        <taxon>Chlorellaceae</taxon>
        <taxon>Chlorella clade</taxon>
        <taxon>Chlorella</taxon>
    </lineage>
</organism>
<evidence type="ECO:0000313" key="14">
    <source>
        <dbReference type="Proteomes" id="UP000008141"/>
    </source>
</evidence>
<dbReference type="OrthoDB" id="1938156at2759"/>
<dbReference type="Proteomes" id="UP000008141">
    <property type="component" value="Unassembled WGS sequence"/>
</dbReference>
<feature type="disulfide bond" evidence="8">
    <location>
        <begin position="93"/>
        <end position="127"/>
    </location>
</feature>
<dbReference type="PROSITE" id="PS00805">
    <property type="entry name" value="CALRETICULIN_REPEAT"/>
    <property type="match status" value="1"/>
</dbReference>
<evidence type="ECO:0000256" key="7">
    <source>
        <dbReference type="ARBA" id="ARBA00023186"/>
    </source>
</evidence>
<dbReference type="OMA" id="YWKPKFE"/>
<evidence type="ECO:0008006" key="15">
    <source>
        <dbReference type="Google" id="ProtNLM"/>
    </source>
</evidence>
<evidence type="ECO:0000256" key="10">
    <source>
        <dbReference type="SAM" id="Coils"/>
    </source>
</evidence>
<keyword evidence="8" id="KW-1015">Disulfide bond</keyword>
<dbReference type="FunCoup" id="E1ZLJ8">
    <property type="interactions" value="1484"/>
</dbReference>
<dbReference type="GO" id="GO:0006457">
    <property type="term" value="P:protein folding"/>
    <property type="evidence" value="ECO:0007669"/>
    <property type="project" value="InterPro"/>
</dbReference>
<comment type="subcellular location">
    <subcellularLocation>
        <location evidence="1">Endoplasmic reticulum membrane</location>
        <topology evidence="1">Single-pass membrane protein</topology>
    </subcellularLocation>
</comment>
<feature type="compositionally biased region" description="Acidic residues" evidence="11">
    <location>
        <begin position="271"/>
        <end position="280"/>
    </location>
</feature>
<accession>E1ZLJ8</accession>
<feature type="compositionally biased region" description="Basic and acidic residues" evidence="11">
    <location>
        <begin position="209"/>
        <end position="249"/>
    </location>
</feature>
<comment type="similarity">
    <text evidence="2 9">Belongs to the calreticulin family.</text>
</comment>
<dbReference type="InterPro" id="IPR018124">
    <property type="entry name" value="Calret/calnex_CS"/>
</dbReference>
<dbReference type="GO" id="GO:0051082">
    <property type="term" value="F:unfolded protein binding"/>
    <property type="evidence" value="ECO:0007669"/>
    <property type="project" value="InterPro"/>
</dbReference>
<keyword evidence="12" id="KW-0732">Signal</keyword>
<dbReference type="Gene3D" id="2.10.250.10">
    <property type="entry name" value="Calreticulin/calnexin, P domain"/>
    <property type="match status" value="1"/>
</dbReference>
<dbReference type="KEGG" id="cvr:CHLNCDRAFT_136909"/>
<reference evidence="13 14" key="1">
    <citation type="journal article" date="2010" name="Plant Cell">
        <title>The Chlorella variabilis NC64A genome reveals adaptation to photosymbiosis, coevolution with viruses, and cryptic sex.</title>
        <authorList>
            <person name="Blanc G."/>
            <person name="Duncan G."/>
            <person name="Agarkova I."/>
            <person name="Borodovsky M."/>
            <person name="Gurnon J."/>
            <person name="Kuo A."/>
            <person name="Lindquist E."/>
            <person name="Lucas S."/>
            <person name="Pangilinan J."/>
            <person name="Polle J."/>
            <person name="Salamov A."/>
            <person name="Terry A."/>
            <person name="Yamada T."/>
            <person name="Dunigan D.D."/>
            <person name="Grigoriev I.V."/>
            <person name="Claverie J.M."/>
            <person name="Van Etten J.L."/>
        </authorList>
    </citation>
    <scope>NUCLEOTIDE SEQUENCE [LARGE SCALE GENOMIC DNA]</scope>
    <source>
        <strain evidence="13 14">NC64A</strain>
    </source>
</reference>
<dbReference type="SUPFAM" id="SSF49899">
    <property type="entry name" value="Concanavalin A-like lectins/glucanases"/>
    <property type="match status" value="1"/>
</dbReference>
<dbReference type="Pfam" id="PF00262">
    <property type="entry name" value="Calreticulin"/>
    <property type="match status" value="1"/>
</dbReference>
<feature type="chain" id="PRO_5012700372" description="Calnexin" evidence="12">
    <location>
        <begin position="16"/>
        <end position="541"/>
    </location>
</feature>
<keyword evidence="14" id="KW-1185">Reference proteome</keyword>
<feature type="region of interest" description="Disordered" evidence="11">
    <location>
        <begin position="484"/>
        <end position="541"/>
    </location>
</feature>
<dbReference type="PANTHER" id="PTHR11073">
    <property type="entry name" value="CALRETICULIN AND CALNEXIN"/>
    <property type="match status" value="1"/>
</dbReference>
<feature type="region of interest" description="Disordered" evidence="11">
    <location>
        <begin position="194"/>
        <end position="303"/>
    </location>
</feature>
<proteinExistence type="inferred from homology"/>
<dbReference type="GO" id="GO:0036503">
    <property type="term" value="P:ERAD pathway"/>
    <property type="evidence" value="ECO:0007669"/>
    <property type="project" value="TreeGrafter"/>
</dbReference>
<evidence type="ECO:0000256" key="4">
    <source>
        <dbReference type="ARBA" id="ARBA00022824"/>
    </source>
</evidence>
<dbReference type="Gene3D" id="2.60.120.200">
    <property type="match status" value="1"/>
</dbReference>
<feature type="compositionally biased region" description="Acidic residues" evidence="11">
    <location>
        <begin position="519"/>
        <end position="528"/>
    </location>
</feature>
<dbReference type="InterPro" id="IPR009033">
    <property type="entry name" value="Calreticulin/calnexin_P_dom_sf"/>
</dbReference>
<evidence type="ECO:0000256" key="8">
    <source>
        <dbReference type="PIRSR" id="PIRSR601580-3"/>
    </source>
</evidence>
<dbReference type="STRING" id="554065.E1ZLJ8"/>
<evidence type="ECO:0000256" key="12">
    <source>
        <dbReference type="SAM" id="SignalP"/>
    </source>
</evidence>
<evidence type="ECO:0000313" key="13">
    <source>
        <dbReference type="EMBL" id="EFN53145.1"/>
    </source>
</evidence>
<keyword evidence="3 9" id="KW-0812">Transmembrane</keyword>
<dbReference type="InterPro" id="IPR013320">
    <property type="entry name" value="ConA-like_dom_sf"/>
</dbReference>
<dbReference type="AlphaFoldDB" id="E1ZLJ8"/>
<dbReference type="SUPFAM" id="SSF63887">
    <property type="entry name" value="P-domain of calnexin/calreticulin"/>
    <property type="match status" value="1"/>
</dbReference>
<keyword evidence="5 9" id="KW-1133">Transmembrane helix</keyword>
<dbReference type="PROSITE" id="PS00804">
    <property type="entry name" value="CALRETICULIN_2"/>
    <property type="match status" value="1"/>
</dbReference>
<feature type="compositionally biased region" description="Acidic residues" evidence="11">
    <location>
        <begin position="500"/>
        <end position="509"/>
    </location>
</feature>
<evidence type="ECO:0000256" key="3">
    <source>
        <dbReference type="ARBA" id="ARBA00022692"/>
    </source>
</evidence>
<dbReference type="eggNOG" id="KOG0675">
    <property type="taxonomic scope" value="Eukaryota"/>
</dbReference>
<evidence type="ECO:0000256" key="6">
    <source>
        <dbReference type="ARBA" id="ARBA00023136"/>
    </source>
</evidence>
<dbReference type="FunFam" id="2.10.250.10:FF:000001">
    <property type="entry name" value="Calnexin homolog"/>
    <property type="match status" value="1"/>
</dbReference>
<dbReference type="GO" id="GO:0005789">
    <property type="term" value="C:endoplasmic reticulum membrane"/>
    <property type="evidence" value="ECO:0007669"/>
    <property type="project" value="UniProtKB-SubCell"/>
</dbReference>
<keyword evidence="10" id="KW-0175">Coiled coil</keyword>
<dbReference type="InParanoid" id="E1ZLJ8"/>
<dbReference type="PANTHER" id="PTHR11073:SF1">
    <property type="entry name" value="CALNEXIN 14D-RELATED"/>
    <property type="match status" value="1"/>
</dbReference>
<keyword evidence="4 9" id="KW-0256">Endoplasmic reticulum</keyword>
<feature type="signal peptide" evidence="12">
    <location>
        <begin position="1"/>
        <end position="15"/>
    </location>
</feature>
<evidence type="ECO:0000256" key="9">
    <source>
        <dbReference type="RuleBase" id="RU362126"/>
    </source>
</evidence>
<dbReference type="GeneID" id="17352721"/>
<feature type="compositionally biased region" description="Basic and acidic residues" evidence="11">
    <location>
        <begin position="484"/>
        <end position="499"/>
    </location>
</feature>
<evidence type="ECO:0000256" key="2">
    <source>
        <dbReference type="ARBA" id="ARBA00010983"/>
    </source>
</evidence>
<sequence length="541" mass="59974">MRAVLLLGLLATASAVHLDFSSGTLDGWTHSDDGKYSGKFVVASPEGLDAVKALKVPEKAKHYGISKALPEAVDPASDLVLQYDLKLTNGLSCGGAYIKFVTADDAFTPSGLKDDTPYTVMFGPDKCGSTNKVHLILRHKSPKTGEIEEKHLKMPPMVESDKKTHVYTAILRASNNSYAVLIDGVEKKAGSMFEDFEPSINPPETIPDPDEKKPEDWVDEARIADPDAKKPEDWDEDAPRTIPDEDAQKPEGWLDNEPAEIDDTTAVKPEDWDEDEDGEWEPPKIANPACKDAPGCGEWKRPTKPNPAYKGKWSAPMIDNPAYKGVWKPQDIPNPDYVKDPAPLTNIGKVGAAAIEIWTMDDGYFFDNVVVSNSEAEAAEVREKSWAPKKVIEDAKEAEEKAKAAAKAEAEKKKVETTQAVDDKLKQVVSTIFDLPFLKPLEAQLKPARAFFEQRPVCLLGMLTALLLLPVAWLLTSRIGSKTQDEVGEAKKQDATGEDDKPEEEEDRDYYDNLLWTGEEIEEEEEEEQPKAGTRRRTRRD</sequence>
<keyword evidence="7 9" id="KW-0143">Chaperone</keyword>
<gene>
    <name evidence="13" type="ORF">CHLNCDRAFT_136909</name>
</gene>
<evidence type="ECO:0000256" key="1">
    <source>
        <dbReference type="ARBA" id="ARBA00004389"/>
    </source>
</evidence>
<evidence type="ECO:0000256" key="11">
    <source>
        <dbReference type="SAM" id="MobiDB-lite"/>
    </source>
</evidence>
<name>E1ZLJ8_CHLVA</name>
<dbReference type="PRINTS" id="PR00626">
    <property type="entry name" value="CALRETICULIN"/>
</dbReference>